<keyword evidence="2" id="KW-0472">Membrane</keyword>
<feature type="compositionally biased region" description="Polar residues" evidence="1">
    <location>
        <begin position="82"/>
        <end position="92"/>
    </location>
</feature>
<sequence>MTRALISVSDDGFTYISLNGATSRYSDTGQAISYLGDYARETATPLTVTIDDGEKKTDISIDAQGKVGSAPKPETGGAHSATGDTTPTAQTNSSAEAAAGSSAHDSTARGSAPQGSAAQDPAAHDSAAHDSAAARTEPANSSNDAYPQGTPFSGPAPATAPKVTKTQPRKRASRNRPQRLKKITVPGLVLIGLAILMVGAFVVPNIVPVESDDAPQTIGSEQQVNPASDLSVDKTRDVVPSFDNSPKWEAEVPKHASVTASDRGVLLVNDGKLEVLDPDTGKSRYKDSISKSPTFAVDTVIDGRPALLWQSGNTAEALFDGDKKPKTYQLPENARITSAGKSVLIKSGNKLSTFGTDGLEDVPTPQAGSTPMAIDDDELFSSDWNGPVKAKNLKTGSERDIKLERPADELQIIDWISAGHGKAITLWGEQGASTNSGHRIQLVVHSLEDGSILSTVTTTTDIVGEKTWVRGQGGKRAYIGPYLFNLQSGLLLMDVSSRDIHLSEPRGTIVPCTMDTNTSCLLAGKQAFKTDTDLLAVVGDGREAIVLGDDSTIRAYPKKSDTQDR</sequence>
<evidence type="ECO:0000313" key="4">
    <source>
        <dbReference type="Proteomes" id="UP001064879"/>
    </source>
</evidence>
<name>A0ABY5SKG3_9MICO</name>
<reference evidence="3" key="1">
    <citation type="submission" date="2022-03" db="EMBL/GenBank/DDBJ databases">
        <title>Brevibacterium spongiae sp. nov., isolated from marine sponge.</title>
        <authorList>
            <person name="Li Z."/>
            <person name="Zhang M."/>
        </authorList>
    </citation>
    <scope>NUCLEOTIDE SEQUENCE</scope>
    <source>
        <strain evidence="3">WHS-Z9</strain>
    </source>
</reference>
<gene>
    <name evidence="3" type="ORF">L1F31_12795</name>
</gene>
<evidence type="ECO:0000256" key="1">
    <source>
        <dbReference type="SAM" id="MobiDB-lite"/>
    </source>
</evidence>
<keyword evidence="2" id="KW-1133">Transmembrane helix</keyword>
<feature type="region of interest" description="Disordered" evidence="1">
    <location>
        <begin position="57"/>
        <end position="179"/>
    </location>
</feature>
<feature type="transmembrane region" description="Helical" evidence="2">
    <location>
        <begin position="183"/>
        <end position="203"/>
    </location>
</feature>
<evidence type="ECO:0000313" key="3">
    <source>
        <dbReference type="EMBL" id="UVI34993.1"/>
    </source>
</evidence>
<dbReference type="EMBL" id="CP093443">
    <property type="protein sequence ID" value="UVI34993.1"/>
    <property type="molecule type" value="Genomic_DNA"/>
</dbReference>
<dbReference type="InterPro" id="IPR011047">
    <property type="entry name" value="Quinoprotein_ADH-like_sf"/>
</dbReference>
<evidence type="ECO:0000256" key="2">
    <source>
        <dbReference type="SAM" id="Phobius"/>
    </source>
</evidence>
<keyword evidence="2" id="KW-0812">Transmembrane</keyword>
<feature type="compositionally biased region" description="Basic residues" evidence="1">
    <location>
        <begin position="167"/>
        <end position="179"/>
    </location>
</feature>
<feature type="compositionally biased region" description="Low complexity" evidence="1">
    <location>
        <begin position="93"/>
        <end position="105"/>
    </location>
</feature>
<dbReference type="Proteomes" id="UP001064879">
    <property type="component" value="Chromosome"/>
</dbReference>
<proteinExistence type="predicted"/>
<organism evidence="3 4">
    <name type="scientific">Brevibacterium spongiae</name>
    <dbReference type="NCBI Taxonomy" id="2909672"/>
    <lineage>
        <taxon>Bacteria</taxon>
        <taxon>Bacillati</taxon>
        <taxon>Actinomycetota</taxon>
        <taxon>Actinomycetes</taxon>
        <taxon>Micrococcales</taxon>
        <taxon>Brevibacteriaceae</taxon>
        <taxon>Brevibacterium</taxon>
    </lineage>
</organism>
<keyword evidence="4" id="KW-1185">Reference proteome</keyword>
<accession>A0ABY5SKG3</accession>
<dbReference type="RefSeq" id="WP_265417666.1">
    <property type="nucleotide sequence ID" value="NZ_CP093443.1"/>
</dbReference>
<dbReference type="SUPFAM" id="SSF50998">
    <property type="entry name" value="Quinoprotein alcohol dehydrogenase-like"/>
    <property type="match status" value="1"/>
</dbReference>
<protein>
    <submittedName>
        <fullName evidence="3">Uncharacterized protein</fullName>
    </submittedName>
</protein>